<gene>
    <name evidence="2" type="ORF">ACFFSA_03370</name>
</gene>
<dbReference type="Pfam" id="PF17648">
    <property type="entry name" value="Luciferase"/>
    <property type="match status" value="1"/>
</dbReference>
<evidence type="ECO:0000313" key="2">
    <source>
        <dbReference type="EMBL" id="MFB9622109.1"/>
    </source>
</evidence>
<keyword evidence="3" id="KW-1185">Reference proteome</keyword>
<evidence type="ECO:0000313" key="3">
    <source>
        <dbReference type="Proteomes" id="UP001589532"/>
    </source>
</evidence>
<dbReference type="RefSeq" id="WP_345001815.1">
    <property type="nucleotide sequence ID" value="NZ_BAAAXV010000009.1"/>
</dbReference>
<dbReference type="EMBL" id="JBHMBW010000002">
    <property type="protein sequence ID" value="MFB9622109.1"/>
    <property type="molecule type" value="Genomic_DNA"/>
</dbReference>
<accession>A0ABV5RRT4</accession>
<dbReference type="Proteomes" id="UP001589532">
    <property type="component" value="Unassembled WGS sequence"/>
</dbReference>
<comment type="caution">
    <text evidence="2">The sequence shown here is derived from an EMBL/GenBank/DDBJ whole genome shotgun (WGS) entry which is preliminary data.</text>
</comment>
<protein>
    <submittedName>
        <fullName evidence="2">Luciferase family protein</fullName>
    </submittedName>
</protein>
<feature type="domain" description="Luciferase" evidence="1">
    <location>
        <begin position="48"/>
        <end position="109"/>
    </location>
</feature>
<proteinExistence type="predicted"/>
<dbReference type="InterPro" id="IPR040841">
    <property type="entry name" value="Luciferase_dom"/>
</dbReference>
<organism evidence="2 3">
    <name type="scientific">Nonomuraea helvata</name>
    <dbReference type="NCBI Taxonomy" id="37484"/>
    <lineage>
        <taxon>Bacteria</taxon>
        <taxon>Bacillati</taxon>
        <taxon>Actinomycetota</taxon>
        <taxon>Actinomycetes</taxon>
        <taxon>Streptosporangiales</taxon>
        <taxon>Streptosporangiaceae</taxon>
        <taxon>Nonomuraea</taxon>
    </lineage>
</organism>
<reference evidence="2 3" key="1">
    <citation type="submission" date="2024-09" db="EMBL/GenBank/DDBJ databases">
        <authorList>
            <person name="Sun Q."/>
            <person name="Mori K."/>
        </authorList>
    </citation>
    <scope>NUCLEOTIDE SEQUENCE [LARGE SCALE GENOMIC DNA]</scope>
    <source>
        <strain evidence="2 3">JCM 3143</strain>
    </source>
</reference>
<name>A0ABV5RRT4_9ACTN</name>
<evidence type="ECO:0000259" key="1">
    <source>
        <dbReference type="Pfam" id="PF17648"/>
    </source>
</evidence>
<sequence>MSVISARRRSTLRRGPYVARAVVQLLSWPALEVRDTRRGIAFTVQGIEILRLTGADEVRLRLTAPAIERLEPELGDCDQVQLCADHTWVTLKVEAEPDLDLLLALTSVAIKAHAA</sequence>